<name>A0A1E4R0M1_9BACI</name>
<sequence length="264" mass="30955">MAVVSTDKWLEEYETAKRSKSSDELYSLQCSILCDRLVKLFQEGYTEEIHFELQQQGLFLPEEEIDLERLKKMNVWGCVEQEFMYLQQKWDGPTIPIYIFPITRQQNITNKNGVAYPHSLFLFVGEVEKQELQALLAHEYNHVCRLHYLKKSLDKMTLLDSLILEGLAECAVKELYGEKWLAPWLTNYTFEKVIKLWKSRFLPNLQLQGLEKHRPFLYGGELPPWIGYCIGYEIVRSYVRNHSSQLPLLIPSQDILAGSDFPLQ</sequence>
<organism evidence="2 3">
    <name type="scientific">Lysinibacillus fusiformis</name>
    <dbReference type="NCBI Taxonomy" id="28031"/>
    <lineage>
        <taxon>Bacteria</taxon>
        <taxon>Bacillati</taxon>
        <taxon>Bacillota</taxon>
        <taxon>Bacilli</taxon>
        <taxon>Bacillales</taxon>
        <taxon>Bacillaceae</taxon>
        <taxon>Lysinibacillus</taxon>
    </lineage>
</organism>
<comment type="caution">
    <text evidence="2">The sequence shown here is derived from an EMBL/GenBank/DDBJ whole genome shotgun (WGS) entry which is preliminary data.</text>
</comment>
<dbReference type="EMBL" id="MECQ01000002">
    <property type="protein sequence ID" value="ODV54001.1"/>
    <property type="molecule type" value="Genomic_DNA"/>
</dbReference>
<proteinExistence type="predicted"/>
<evidence type="ECO:0000313" key="3">
    <source>
        <dbReference type="Proteomes" id="UP000094784"/>
    </source>
</evidence>
<feature type="domain" description="DUF2268" evidence="1">
    <location>
        <begin position="75"/>
        <end position="245"/>
    </location>
</feature>
<protein>
    <recommendedName>
        <fullName evidence="1">DUF2268 domain-containing protein</fullName>
    </recommendedName>
</protein>
<dbReference type="AlphaFoldDB" id="A0A1E4R0M1"/>
<evidence type="ECO:0000313" key="2">
    <source>
        <dbReference type="EMBL" id="ODV54001.1"/>
    </source>
</evidence>
<dbReference type="Proteomes" id="UP000094784">
    <property type="component" value="Unassembled WGS sequence"/>
</dbReference>
<dbReference type="InterPro" id="IPR018728">
    <property type="entry name" value="DUF2268"/>
</dbReference>
<gene>
    <name evidence="2" type="ORF">BG258_18155</name>
</gene>
<accession>A0A1E4R0M1</accession>
<dbReference type="Pfam" id="PF10026">
    <property type="entry name" value="DUF2268"/>
    <property type="match status" value="1"/>
</dbReference>
<reference evidence="2 3" key="1">
    <citation type="submission" date="2016-09" db="EMBL/GenBank/DDBJ databases">
        <title>Draft genome sequence of the soil isolate, Lysinibacillus fusiformis M5, a potential hypoxanthine producer.</title>
        <authorList>
            <person name="Gallegos-Monterrosa R."/>
            <person name="Maroti G."/>
            <person name="Balint B."/>
            <person name="Kovacs A.T."/>
        </authorList>
    </citation>
    <scope>NUCLEOTIDE SEQUENCE [LARGE SCALE GENOMIC DNA]</scope>
    <source>
        <strain evidence="2 3">M5</strain>
    </source>
</reference>
<dbReference type="RefSeq" id="WP_069482946.1">
    <property type="nucleotide sequence ID" value="NZ_KV766182.1"/>
</dbReference>
<dbReference type="OrthoDB" id="2449457at2"/>
<evidence type="ECO:0000259" key="1">
    <source>
        <dbReference type="Pfam" id="PF10026"/>
    </source>
</evidence>